<accession>J4J5X9</accession>
<evidence type="ECO:0000259" key="4">
    <source>
        <dbReference type="PROSITE" id="PS51077"/>
    </source>
</evidence>
<dbReference type="PROSITE" id="PS51078">
    <property type="entry name" value="ICLR_ED"/>
    <property type="match status" value="1"/>
</dbReference>
<evidence type="ECO:0000313" key="7">
    <source>
        <dbReference type="EMBL" id="RBP22498.1"/>
    </source>
</evidence>
<dbReference type="Gene3D" id="1.10.10.10">
    <property type="entry name" value="Winged helix-like DNA-binding domain superfamily/Winged helix DNA-binding domain"/>
    <property type="match status" value="1"/>
</dbReference>
<dbReference type="InterPro" id="IPR036388">
    <property type="entry name" value="WH-like_DNA-bd_sf"/>
</dbReference>
<keyword evidence="1" id="KW-0805">Transcription regulation</keyword>
<dbReference type="InterPro" id="IPR014757">
    <property type="entry name" value="Tscrpt_reg_IclR_C"/>
</dbReference>
<dbReference type="GO" id="GO:0003677">
    <property type="term" value="F:DNA binding"/>
    <property type="evidence" value="ECO:0007669"/>
    <property type="project" value="UniProtKB-KW"/>
</dbReference>
<sequence length="287" mass="31099">MPRLSPPRNPLDAETEGAPAHPIAIQVIERAMRLLDALAAQQDPVTLKELSATTGLHASTAHRILNDLVVGRYVERVDNGLYQLGMRLLELGSLVKGRLNVREAAISAMRSLHKLTGQTINLSVQQGDEIVYIDRAWSERSGMQVVRAIGGRAPLHLTSTGKLFLSTGDTRQVRAYALRTGLAGHTRNSLTDLDRLERELALVRRHGYARDNEELELGVRCIAAGIFDDTGKLVAGLSISAPAERLQDDWIKALVDTAASISEALGYEPSVSTGFNGLGMAAEALRP</sequence>
<keyword evidence="2" id="KW-0238">DNA-binding</keyword>
<dbReference type="InterPro" id="IPR029016">
    <property type="entry name" value="GAF-like_dom_sf"/>
</dbReference>
<dbReference type="GeneID" id="99731520"/>
<dbReference type="FunFam" id="1.10.10.10:FF:000056">
    <property type="entry name" value="IclR family transcriptional regulator"/>
    <property type="match status" value="1"/>
</dbReference>
<dbReference type="Proteomes" id="UP001161276">
    <property type="component" value="Unassembled WGS sequence"/>
</dbReference>
<reference evidence="6" key="2">
    <citation type="submission" date="2022-09" db="EMBL/GenBank/DDBJ databases">
        <title>Intensive care unit water sources are persistently colonized with multi-drug resistant bacteria and are the site of extensive horizontal gene transfer of antibiotic resistance genes.</title>
        <authorList>
            <person name="Diorio-Toth L."/>
        </authorList>
    </citation>
    <scope>NUCLEOTIDE SEQUENCE</scope>
    <source>
        <strain evidence="6">GD03676</strain>
    </source>
</reference>
<dbReference type="EMBL" id="JAOCKG010000001">
    <property type="protein sequence ID" value="MDH2049553.1"/>
    <property type="molecule type" value="Genomic_DNA"/>
</dbReference>
<evidence type="ECO:0000313" key="9">
    <source>
        <dbReference type="Proteomes" id="UP001161276"/>
    </source>
</evidence>
<evidence type="ECO:0000256" key="3">
    <source>
        <dbReference type="ARBA" id="ARBA00023163"/>
    </source>
</evidence>
<dbReference type="Pfam" id="PF01614">
    <property type="entry name" value="IclR_C"/>
    <property type="match status" value="1"/>
</dbReference>
<dbReference type="SUPFAM" id="SSF46785">
    <property type="entry name" value="Winged helix' DNA-binding domain"/>
    <property type="match status" value="1"/>
</dbReference>
<comment type="caution">
    <text evidence="6">The sequence shown here is derived from an EMBL/GenBank/DDBJ whole genome shotgun (WGS) entry which is preliminary data.</text>
</comment>
<dbReference type="EMBL" id="QNRM01000002">
    <property type="protein sequence ID" value="RBP22498.1"/>
    <property type="molecule type" value="Genomic_DNA"/>
</dbReference>
<dbReference type="PANTHER" id="PTHR30136">
    <property type="entry name" value="HELIX-TURN-HELIX TRANSCRIPTIONAL REGULATOR, ICLR FAMILY"/>
    <property type="match status" value="1"/>
</dbReference>
<dbReference type="InterPro" id="IPR050707">
    <property type="entry name" value="HTH_MetabolicPath_Reg"/>
</dbReference>
<dbReference type="Pfam" id="PF09339">
    <property type="entry name" value="HTH_IclR"/>
    <property type="match status" value="1"/>
</dbReference>
<feature type="domain" description="IclR-ED" evidence="5">
    <location>
        <begin position="87"/>
        <end position="267"/>
    </location>
</feature>
<dbReference type="eggNOG" id="COG1414">
    <property type="taxonomic scope" value="Bacteria"/>
</dbReference>
<dbReference type="Gene3D" id="3.30.450.40">
    <property type="match status" value="1"/>
</dbReference>
<evidence type="ECO:0000259" key="5">
    <source>
        <dbReference type="PROSITE" id="PS51078"/>
    </source>
</evidence>
<dbReference type="OrthoDB" id="9807558at2"/>
<dbReference type="RefSeq" id="WP_006227696.1">
    <property type="nucleotide sequence ID" value="NZ_ALJE01000053.1"/>
</dbReference>
<dbReference type="SMART" id="SM00346">
    <property type="entry name" value="HTH_ICLR"/>
    <property type="match status" value="1"/>
</dbReference>
<evidence type="ECO:0000313" key="8">
    <source>
        <dbReference type="Proteomes" id="UP000252124"/>
    </source>
</evidence>
<accession>A0A366G6G9</accession>
<keyword evidence="8" id="KW-1185">Reference proteome</keyword>
<evidence type="ECO:0000313" key="6">
    <source>
        <dbReference type="EMBL" id="MDH2049553.1"/>
    </source>
</evidence>
<dbReference type="GO" id="GO:0045892">
    <property type="term" value="P:negative regulation of DNA-templated transcription"/>
    <property type="evidence" value="ECO:0007669"/>
    <property type="project" value="TreeGrafter"/>
</dbReference>
<dbReference type="PANTHER" id="PTHR30136:SF35">
    <property type="entry name" value="HTH-TYPE TRANSCRIPTIONAL REGULATOR RV1719"/>
    <property type="match status" value="1"/>
</dbReference>
<dbReference type="InterPro" id="IPR005471">
    <property type="entry name" value="Tscrpt_reg_IclR_N"/>
</dbReference>
<dbReference type="PROSITE" id="PS51077">
    <property type="entry name" value="HTH_ICLR"/>
    <property type="match status" value="1"/>
</dbReference>
<dbReference type="InterPro" id="IPR036390">
    <property type="entry name" value="WH_DNA-bd_sf"/>
</dbReference>
<keyword evidence="3" id="KW-0804">Transcription</keyword>
<dbReference type="GO" id="GO:0003700">
    <property type="term" value="F:DNA-binding transcription factor activity"/>
    <property type="evidence" value="ECO:0007669"/>
    <property type="project" value="TreeGrafter"/>
</dbReference>
<evidence type="ECO:0000256" key="1">
    <source>
        <dbReference type="ARBA" id="ARBA00023015"/>
    </source>
</evidence>
<gene>
    <name evidence="7" type="ORF">DFP87_102234</name>
    <name evidence="6" type="ORF">N5K24_04080</name>
</gene>
<feature type="domain" description="HTH iclR-type" evidence="4">
    <location>
        <begin position="25"/>
        <end position="86"/>
    </location>
</feature>
<dbReference type="AlphaFoldDB" id="J4J5X9"/>
<reference evidence="7 8" key="1">
    <citation type="submission" date="2018-06" db="EMBL/GenBank/DDBJ databases">
        <title>Genomic Encyclopedia of Type Strains, Phase III (KMG-III): the genomes of soil and plant-associated and newly described type strains.</title>
        <authorList>
            <person name="Whitman W."/>
        </authorList>
    </citation>
    <scope>NUCLEOTIDE SEQUENCE [LARGE SCALE GENOMIC DNA]</scope>
    <source>
        <strain evidence="7 8">CECT 7342</strain>
    </source>
</reference>
<dbReference type="SUPFAM" id="SSF55781">
    <property type="entry name" value="GAF domain-like"/>
    <property type="match status" value="1"/>
</dbReference>
<dbReference type="Proteomes" id="UP000252124">
    <property type="component" value="Unassembled WGS sequence"/>
</dbReference>
<organism evidence="6 9">
    <name type="scientific">Achromobacter marplatensis</name>
    <dbReference type="NCBI Taxonomy" id="470868"/>
    <lineage>
        <taxon>Bacteria</taxon>
        <taxon>Pseudomonadati</taxon>
        <taxon>Pseudomonadota</taxon>
        <taxon>Betaproteobacteria</taxon>
        <taxon>Burkholderiales</taxon>
        <taxon>Alcaligenaceae</taxon>
        <taxon>Achromobacter</taxon>
    </lineage>
</organism>
<protein>
    <submittedName>
        <fullName evidence="6">IclR family transcriptional regulator</fullName>
    </submittedName>
</protein>
<name>J4J5X9_9BURK</name>
<evidence type="ECO:0000256" key="2">
    <source>
        <dbReference type="ARBA" id="ARBA00023125"/>
    </source>
</evidence>
<proteinExistence type="predicted"/>